<organism evidence="1 2">
    <name type="scientific">Dyella koreensis</name>
    <dbReference type="NCBI Taxonomy" id="311235"/>
    <lineage>
        <taxon>Bacteria</taxon>
        <taxon>Pseudomonadati</taxon>
        <taxon>Pseudomonadota</taxon>
        <taxon>Gammaproteobacteria</taxon>
        <taxon>Lysobacterales</taxon>
        <taxon>Rhodanobacteraceae</taxon>
        <taxon>Dyella</taxon>
    </lineage>
</organism>
<evidence type="ECO:0000313" key="1">
    <source>
        <dbReference type="EMBL" id="MFK2916053.1"/>
    </source>
</evidence>
<gene>
    <name evidence="1" type="ORF">ISS97_02150</name>
</gene>
<reference evidence="1 2" key="1">
    <citation type="submission" date="2020-10" db="EMBL/GenBank/DDBJ databases">
        <title>Phylogeny of dyella-like bacteria.</title>
        <authorList>
            <person name="Fu J."/>
        </authorList>
    </citation>
    <scope>NUCLEOTIDE SEQUENCE [LARGE SCALE GENOMIC DNA]</scope>
    <source>
        <strain evidence="1 2">BB4</strain>
    </source>
</reference>
<dbReference type="RefSeq" id="WP_379984712.1">
    <property type="nucleotide sequence ID" value="NZ_JADIKD010000006.1"/>
</dbReference>
<evidence type="ECO:0000313" key="2">
    <source>
        <dbReference type="Proteomes" id="UP001620408"/>
    </source>
</evidence>
<proteinExistence type="predicted"/>
<dbReference type="EMBL" id="JADIKD010000006">
    <property type="protein sequence ID" value="MFK2916053.1"/>
    <property type="molecule type" value="Genomic_DNA"/>
</dbReference>
<dbReference type="Proteomes" id="UP001620408">
    <property type="component" value="Unassembled WGS sequence"/>
</dbReference>
<comment type="caution">
    <text evidence="1">The sequence shown here is derived from an EMBL/GenBank/DDBJ whole genome shotgun (WGS) entry which is preliminary data.</text>
</comment>
<protein>
    <submittedName>
        <fullName evidence="1">Uncharacterized protein</fullName>
    </submittedName>
</protein>
<sequence length="199" mass="21040">MTDGQTSAPFVVNIDTHVSPPPTTLSINGADTPNGIVSDNGHVDYQGELYLFGDAPPNTGVSIWDGDTWLGGFIVNSMGHWDFHIPRGIGTNDGEHHYTARNNATGESTEPFDLSISHTSTGHDQPNSLSLNDVLGSGEGELFAVDHSHDNTQLSVHDVEAVAVDGHVANGVNVAAHDGVSLNANLVLPHEQMHAHAVM</sequence>
<name>A0ABW8K2N1_9GAMM</name>
<keyword evidence="2" id="KW-1185">Reference proteome</keyword>
<accession>A0ABW8K2N1</accession>